<gene>
    <name evidence="1" type="ORF">QJV33_04810</name>
</gene>
<name>A0ABT6Q6T8_9PROT</name>
<dbReference type="EMBL" id="JASBAN010000001">
    <property type="protein sequence ID" value="MDI2112614.1"/>
    <property type="molecule type" value="Genomic_DNA"/>
</dbReference>
<evidence type="ECO:0000313" key="1">
    <source>
        <dbReference type="EMBL" id="MDI2112614.1"/>
    </source>
</evidence>
<proteinExistence type="predicted"/>
<comment type="caution">
    <text evidence="1">The sequence shown here is derived from an EMBL/GenBank/DDBJ whole genome shotgun (WGS) entry which is preliminary data.</text>
</comment>
<sequence>MFLFKEDSGIHEILKQMKSHCDCVLQHELYRNDYKVISSDDKQMVLKSLDNTKTIVIDSHDIPEFQNLEKIANDARKNFKESLTKLEEKIKPYIQFETIKGWTFF</sequence>
<evidence type="ECO:0000313" key="2">
    <source>
        <dbReference type="Proteomes" id="UP001431775"/>
    </source>
</evidence>
<dbReference type="RefSeq" id="WP_281462250.1">
    <property type="nucleotide sequence ID" value="NZ_JASBAN010000001.1"/>
</dbReference>
<accession>A0ABT6Q6T8</accession>
<reference evidence="1" key="1">
    <citation type="submission" date="2023-05" db="EMBL/GenBank/DDBJ databases">
        <title>Whole genome sequence of Commensalibacter sp.</title>
        <authorList>
            <person name="Charoenyingcharoen P."/>
            <person name="Yukphan P."/>
        </authorList>
    </citation>
    <scope>NUCLEOTIDE SEQUENCE</scope>
    <source>
        <strain evidence="1">TBRC 10068</strain>
    </source>
</reference>
<dbReference type="Proteomes" id="UP001431775">
    <property type="component" value="Unassembled WGS sequence"/>
</dbReference>
<keyword evidence="2" id="KW-1185">Reference proteome</keyword>
<protein>
    <submittedName>
        <fullName evidence="1">Uncharacterized protein</fullName>
    </submittedName>
</protein>
<organism evidence="1 2">
    <name type="scientific">Commensalibacter nepenthis</name>
    <dbReference type="NCBI Taxonomy" id="3043872"/>
    <lineage>
        <taxon>Bacteria</taxon>
        <taxon>Pseudomonadati</taxon>
        <taxon>Pseudomonadota</taxon>
        <taxon>Alphaproteobacteria</taxon>
        <taxon>Acetobacterales</taxon>
        <taxon>Acetobacteraceae</taxon>
    </lineage>
</organism>